<dbReference type="Proteomes" id="UP000268844">
    <property type="component" value="Unassembled WGS sequence"/>
</dbReference>
<evidence type="ECO:0000313" key="4">
    <source>
        <dbReference type="Proteomes" id="UP000268844"/>
    </source>
</evidence>
<dbReference type="RefSeq" id="WP_126149614.1">
    <property type="nucleotide sequence ID" value="NZ_JBHTMH010000001.1"/>
</dbReference>
<evidence type="ECO:0000313" key="3">
    <source>
        <dbReference type="EMBL" id="VDS04021.1"/>
    </source>
</evidence>
<feature type="signal peptide" evidence="1">
    <location>
        <begin position="1"/>
        <end position="20"/>
    </location>
</feature>
<dbReference type="OrthoDB" id="7340239at2"/>
<dbReference type="InterPro" id="IPR009739">
    <property type="entry name" value="LprI-like_N"/>
</dbReference>
<proteinExistence type="predicted"/>
<reference evidence="3 4" key="1">
    <citation type="submission" date="2018-12" db="EMBL/GenBank/DDBJ databases">
        <authorList>
            <person name="Criscuolo A."/>
        </authorList>
    </citation>
    <scope>NUCLEOTIDE SEQUENCE [LARGE SCALE GENOMIC DNA]</scope>
    <source>
        <strain evidence="3">ACIP1116281</strain>
    </source>
</reference>
<feature type="domain" description="Lysozyme inhibitor LprI-like N-terminal" evidence="2">
    <location>
        <begin position="47"/>
        <end position="133"/>
    </location>
</feature>
<dbReference type="Pfam" id="PF07007">
    <property type="entry name" value="LprI"/>
    <property type="match status" value="1"/>
</dbReference>
<organism evidence="3 4">
    <name type="scientific">Devosia equisanguinis</name>
    <dbReference type="NCBI Taxonomy" id="2490941"/>
    <lineage>
        <taxon>Bacteria</taxon>
        <taxon>Pseudomonadati</taxon>
        <taxon>Pseudomonadota</taxon>
        <taxon>Alphaproteobacteria</taxon>
        <taxon>Hyphomicrobiales</taxon>
        <taxon>Devosiaceae</taxon>
        <taxon>Devosia</taxon>
    </lineage>
</organism>
<evidence type="ECO:0000259" key="2">
    <source>
        <dbReference type="Pfam" id="PF07007"/>
    </source>
</evidence>
<sequence>MLKRYLFVLPMLLLISPGQADDVLDELSARSHVPVGELEDILADCETTQMAMNLCAFYDFVEADMNLEKIVQDNAEGMSKTETKAHLDEIAAWRSEAEGECNAAADEEAEGGSMRPMVYSYCMQEKLDQRATEEVEG</sequence>
<name>A0A3S4GGI2_9HYPH</name>
<keyword evidence="1" id="KW-0732">Signal</keyword>
<keyword evidence="4" id="KW-1185">Reference proteome</keyword>
<gene>
    <name evidence="3" type="ORF">DEVEQU_01152</name>
</gene>
<feature type="chain" id="PRO_5018705659" description="Lysozyme inhibitor LprI-like N-terminal domain-containing protein" evidence="1">
    <location>
        <begin position="21"/>
        <end position="137"/>
    </location>
</feature>
<evidence type="ECO:0000256" key="1">
    <source>
        <dbReference type="SAM" id="SignalP"/>
    </source>
</evidence>
<dbReference type="EMBL" id="UZWD01000018">
    <property type="protein sequence ID" value="VDS04021.1"/>
    <property type="molecule type" value="Genomic_DNA"/>
</dbReference>
<protein>
    <recommendedName>
        <fullName evidence="2">Lysozyme inhibitor LprI-like N-terminal domain-containing protein</fullName>
    </recommendedName>
</protein>
<dbReference type="Gene3D" id="1.20.1270.180">
    <property type="match status" value="1"/>
</dbReference>
<dbReference type="AlphaFoldDB" id="A0A3S4GGI2"/>
<accession>A0A3S4GGI2</accession>